<reference evidence="2 3" key="1">
    <citation type="submission" date="2019-08" db="EMBL/GenBank/DDBJ databases">
        <title>Actinomadura sp. nov. CYP1-5 isolated from mountain soil.</title>
        <authorList>
            <person name="Songsumanus A."/>
            <person name="Kuncharoen N."/>
            <person name="Kudo T."/>
            <person name="Yuki M."/>
            <person name="Igarashi Y."/>
            <person name="Tanasupawat S."/>
        </authorList>
    </citation>
    <scope>NUCLEOTIDE SEQUENCE [LARGE SCALE GENOMIC DNA]</scope>
    <source>
        <strain evidence="2 3">GKU157</strain>
    </source>
</reference>
<dbReference type="EMBL" id="VSFF01000013">
    <property type="protein sequence ID" value="TYC09989.1"/>
    <property type="molecule type" value="Genomic_DNA"/>
</dbReference>
<dbReference type="RefSeq" id="WP_148354037.1">
    <property type="nucleotide sequence ID" value="NZ_JBHSBF010000005.1"/>
</dbReference>
<sequence>MKHSTALTVALGAALVLPALTATTAAAASAPDGLSFEVATVNGSGCPAGTVSVALSNDDDGDDFLLTVRTSAMRAEGTGGSPQTAFRKNCQISLKTHVPEEKTFAVRQVDYYGAAQLEPGASGTLKETRYFQGMATAPAETKTFSGPYSGAWAHSSQRFSDLLFRPCGEDRNFNIIQEVQAERGTSDPSKAISTGIEGTGRTVYHLDLKNCFWR</sequence>
<keyword evidence="1" id="KW-0732">Signal</keyword>
<dbReference type="Proteomes" id="UP000322634">
    <property type="component" value="Unassembled WGS sequence"/>
</dbReference>
<evidence type="ECO:0000313" key="3">
    <source>
        <dbReference type="Proteomes" id="UP000322634"/>
    </source>
</evidence>
<dbReference type="PANTHER" id="PTHR38847:SF1">
    <property type="entry name" value="PSEUDOURIDINE SYNTHASE RSUA_RLUA-LIKE DOMAIN-CONTAINING PROTEIN"/>
    <property type="match status" value="1"/>
</dbReference>
<dbReference type="InterPro" id="IPR025649">
    <property type="entry name" value="DUF4360"/>
</dbReference>
<feature type="signal peptide" evidence="1">
    <location>
        <begin position="1"/>
        <end position="21"/>
    </location>
</feature>
<dbReference type="OrthoDB" id="482707at2"/>
<organism evidence="2 3">
    <name type="scientific">Actinomadura syzygii</name>
    <dbReference type="NCBI Taxonomy" id="1427538"/>
    <lineage>
        <taxon>Bacteria</taxon>
        <taxon>Bacillati</taxon>
        <taxon>Actinomycetota</taxon>
        <taxon>Actinomycetes</taxon>
        <taxon>Streptosporangiales</taxon>
        <taxon>Thermomonosporaceae</taxon>
        <taxon>Actinomadura</taxon>
    </lineage>
</organism>
<evidence type="ECO:0000256" key="1">
    <source>
        <dbReference type="SAM" id="SignalP"/>
    </source>
</evidence>
<dbReference type="AlphaFoldDB" id="A0A5D0TYL2"/>
<keyword evidence="3" id="KW-1185">Reference proteome</keyword>
<dbReference type="Pfam" id="PF14273">
    <property type="entry name" value="DUF4360"/>
    <property type="match status" value="1"/>
</dbReference>
<name>A0A5D0TYL2_9ACTN</name>
<accession>A0A5D0TYL2</accession>
<proteinExistence type="predicted"/>
<protein>
    <submittedName>
        <fullName evidence="2">DUF4360 domain-containing protein</fullName>
    </submittedName>
</protein>
<dbReference type="PANTHER" id="PTHR38847">
    <property type="match status" value="1"/>
</dbReference>
<gene>
    <name evidence="2" type="ORF">FXF65_33345</name>
</gene>
<comment type="caution">
    <text evidence="2">The sequence shown here is derived from an EMBL/GenBank/DDBJ whole genome shotgun (WGS) entry which is preliminary data.</text>
</comment>
<evidence type="ECO:0000313" key="2">
    <source>
        <dbReference type="EMBL" id="TYC09989.1"/>
    </source>
</evidence>
<feature type="chain" id="PRO_5039368967" evidence="1">
    <location>
        <begin position="22"/>
        <end position="214"/>
    </location>
</feature>